<evidence type="ECO:0000313" key="3">
    <source>
        <dbReference type="Proteomes" id="UP000436088"/>
    </source>
</evidence>
<dbReference type="Proteomes" id="UP000436088">
    <property type="component" value="Unassembled WGS sequence"/>
</dbReference>
<proteinExistence type="predicted"/>
<gene>
    <name evidence="2" type="ORF">F3Y22_tig00008146pilonHSYRG00059</name>
</gene>
<keyword evidence="3" id="KW-1185">Reference proteome</keyword>
<dbReference type="AlphaFoldDB" id="A0A6A3CE72"/>
<feature type="region of interest" description="Disordered" evidence="1">
    <location>
        <begin position="1"/>
        <end position="81"/>
    </location>
</feature>
<accession>A0A6A3CE72</accession>
<sequence length="81" mass="8602">MNTKGTERLNEEGTSEIRVDTVDIQSPPGENKEPRMKNVGVVHLTRDTPNTSDKAGAADAAPKAFQSAKDSISGHSHGSND</sequence>
<feature type="compositionally biased region" description="Polar residues" evidence="1">
    <location>
        <begin position="68"/>
        <end position="81"/>
    </location>
</feature>
<evidence type="ECO:0000313" key="2">
    <source>
        <dbReference type="EMBL" id="KAE8725728.1"/>
    </source>
</evidence>
<feature type="compositionally biased region" description="Low complexity" evidence="1">
    <location>
        <begin position="53"/>
        <end position="64"/>
    </location>
</feature>
<organism evidence="2 3">
    <name type="scientific">Hibiscus syriacus</name>
    <name type="common">Rose of Sharon</name>
    <dbReference type="NCBI Taxonomy" id="106335"/>
    <lineage>
        <taxon>Eukaryota</taxon>
        <taxon>Viridiplantae</taxon>
        <taxon>Streptophyta</taxon>
        <taxon>Embryophyta</taxon>
        <taxon>Tracheophyta</taxon>
        <taxon>Spermatophyta</taxon>
        <taxon>Magnoliopsida</taxon>
        <taxon>eudicotyledons</taxon>
        <taxon>Gunneridae</taxon>
        <taxon>Pentapetalae</taxon>
        <taxon>rosids</taxon>
        <taxon>malvids</taxon>
        <taxon>Malvales</taxon>
        <taxon>Malvaceae</taxon>
        <taxon>Malvoideae</taxon>
        <taxon>Hibiscus</taxon>
    </lineage>
</organism>
<dbReference type="EMBL" id="VEPZ02000403">
    <property type="protein sequence ID" value="KAE8725728.1"/>
    <property type="molecule type" value="Genomic_DNA"/>
</dbReference>
<comment type="caution">
    <text evidence="2">The sequence shown here is derived from an EMBL/GenBank/DDBJ whole genome shotgun (WGS) entry which is preliminary data.</text>
</comment>
<name>A0A6A3CE72_HIBSY</name>
<reference evidence="2" key="1">
    <citation type="submission" date="2019-09" db="EMBL/GenBank/DDBJ databases">
        <title>Draft genome information of white flower Hibiscus syriacus.</title>
        <authorList>
            <person name="Kim Y.-M."/>
        </authorList>
    </citation>
    <scope>NUCLEOTIDE SEQUENCE [LARGE SCALE GENOMIC DNA]</scope>
    <source>
        <strain evidence="2">YM2019G1</strain>
    </source>
</reference>
<feature type="compositionally biased region" description="Basic and acidic residues" evidence="1">
    <location>
        <begin position="1"/>
        <end position="21"/>
    </location>
</feature>
<evidence type="ECO:0000256" key="1">
    <source>
        <dbReference type="SAM" id="MobiDB-lite"/>
    </source>
</evidence>
<protein>
    <submittedName>
        <fullName evidence="2">L-asparaginase</fullName>
    </submittedName>
</protein>